<dbReference type="GO" id="GO:0045892">
    <property type="term" value="P:negative regulation of DNA-templated transcription"/>
    <property type="evidence" value="ECO:0007669"/>
    <property type="project" value="UniProtKB-ARBA"/>
</dbReference>
<dbReference type="InterPro" id="IPR009057">
    <property type="entry name" value="Homeodomain-like_sf"/>
</dbReference>
<evidence type="ECO:0000256" key="1">
    <source>
        <dbReference type="ARBA" id="ARBA00023015"/>
    </source>
</evidence>
<feature type="domain" description="HTH tetR-type" evidence="5">
    <location>
        <begin position="8"/>
        <end position="68"/>
    </location>
</feature>
<sequence>MARNKYPEQTVQRILEVATQLFLAKGYENTSMQDIVRALGMSKGAIYHHFKSKEELFEKVVLHFYSREDWFSAIAHDPAMNGLQKLQALFRHEMSDEEKLSVDQLYFTQIADPRVFMEHMRLNITESAPQVAKIIEQGNQDGSLSVAQPLETAELALLMANVWIGLFADSREKFIHQISLCRTVLEGLGLPLFDDALVAQMQDYYDRTIFWAREAKRGKIADD</sequence>
<dbReference type="Pfam" id="PF00440">
    <property type="entry name" value="TetR_N"/>
    <property type="match status" value="1"/>
</dbReference>
<evidence type="ECO:0000256" key="3">
    <source>
        <dbReference type="ARBA" id="ARBA00023163"/>
    </source>
</evidence>
<dbReference type="InterPro" id="IPR049149">
    <property type="entry name" value="TetR/AcrR_C"/>
</dbReference>
<dbReference type="PANTHER" id="PTHR47506">
    <property type="entry name" value="TRANSCRIPTIONAL REGULATORY PROTEIN"/>
    <property type="match status" value="1"/>
</dbReference>
<gene>
    <name evidence="6" type="ORF">H8699_01635</name>
</gene>
<dbReference type="PANTHER" id="PTHR47506:SF1">
    <property type="entry name" value="HTH-TYPE TRANSCRIPTIONAL REGULATOR YJDC"/>
    <property type="match status" value="1"/>
</dbReference>
<evidence type="ECO:0000313" key="7">
    <source>
        <dbReference type="Proteomes" id="UP000654279"/>
    </source>
</evidence>
<dbReference type="FunFam" id="1.10.10.60:FF:000141">
    <property type="entry name" value="TetR family transcriptional regulator"/>
    <property type="match status" value="1"/>
</dbReference>
<dbReference type="Gene3D" id="1.10.357.10">
    <property type="entry name" value="Tetracycline Repressor, domain 2"/>
    <property type="match status" value="1"/>
</dbReference>
<dbReference type="GO" id="GO:0003677">
    <property type="term" value="F:DNA binding"/>
    <property type="evidence" value="ECO:0007669"/>
    <property type="project" value="UniProtKB-UniRule"/>
</dbReference>
<keyword evidence="7" id="KW-1185">Reference proteome</keyword>
<evidence type="ECO:0000313" key="6">
    <source>
        <dbReference type="EMBL" id="MBC8528141.1"/>
    </source>
</evidence>
<proteinExistence type="predicted"/>
<dbReference type="Pfam" id="PF21303">
    <property type="entry name" value="TetR_C_39"/>
    <property type="match status" value="1"/>
</dbReference>
<dbReference type="EMBL" id="JACRSO010000001">
    <property type="protein sequence ID" value="MBC8528141.1"/>
    <property type="molecule type" value="Genomic_DNA"/>
</dbReference>
<feature type="DNA-binding region" description="H-T-H motif" evidence="4">
    <location>
        <begin position="31"/>
        <end position="50"/>
    </location>
</feature>
<comment type="caution">
    <text evidence="6">The sequence shown here is derived from an EMBL/GenBank/DDBJ whole genome shotgun (WGS) entry which is preliminary data.</text>
</comment>
<dbReference type="InterPro" id="IPR001647">
    <property type="entry name" value="HTH_TetR"/>
</dbReference>
<reference evidence="6" key="1">
    <citation type="submission" date="2020-08" db="EMBL/GenBank/DDBJ databases">
        <title>Genome public.</title>
        <authorList>
            <person name="Liu C."/>
            <person name="Sun Q."/>
        </authorList>
    </citation>
    <scope>NUCLEOTIDE SEQUENCE</scope>
    <source>
        <strain evidence="6">NSJ-44</strain>
    </source>
</reference>
<evidence type="ECO:0000256" key="2">
    <source>
        <dbReference type="ARBA" id="ARBA00023125"/>
    </source>
</evidence>
<keyword evidence="3" id="KW-0804">Transcription</keyword>
<dbReference type="Proteomes" id="UP000654279">
    <property type="component" value="Unassembled WGS sequence"/>
</dbReference>
<dbReference type="RefSeq" id="WP_249284185.1">
    <property type="nucleotide sequence ID" value="NZ_JACRSO010000001.1"/>
</dbReference>
<dbReference type="PROSITE" id="PS50977">
    <property type="entry name" value="HTH_TETR_2"/>
    <property type="match status" value="1"/>
</dbReference>
<keyword evidence="1" id="KW-0805">Transcription regulation</keyword>
<keyword evidence="2 4" id="KW-0238">DNA-binding</keyword>
<dbReference type="AlphaFoldDB" id="A0A926HMI1"/>
<name>A0A926HMI1_9FIRM</name>
<evidence type="ECO:0000256" key="4">
    <source>
        <dbReference type="PROSITE-ProRule" id="PRU00335"/>
    </source>
</evidence>
<organism evidence="6 7">
    <name type="scientific">Luoshenia tenuis</name>
    <dbReference type="NCBI Taxonomy" id="2763654"/>
    <lineage>
        <taxon>Bacteria</taxon>
        <taxon>Bacillati</taxon>
        <taxon>Bacillota</taxon>
        <taxon>Clostridia</taxon>
        <taxon>Christensenellales</taxon>
        <taxon>Christensenellaceae</taxon>
        <taxon>Luoshenia</taxon>
    </lineage>
</organism>
<dbReference type="PRINTS" id="PR00455">
    <property type="entry name" value="HTHTETR"/>
</dbReference>
<evidence type="ECO:0000259" key="5">
    <source>
        <dbReference type="PROSITE" id="PS50977"/>
    </source>
</evidence>
<dbReference type="SUPFAM" id="SSF46689">
    <property type="entry name" value="Homeodomain-like"/>
    <property type="match status" value="1"/>
</dbReference>
<protein>
    <submittedName>
        <fullName evidence="6">TetR/AcrR family transcriptional regulator</fullName>
    </submittedName>
</protein>
<accession>A0A926HMI1</accession>